<dbReference type="PROSITE" id="PS51029">
    <property type="entry name" value="MADF"/>
    <property type="match status" value="1"/>
</dbReference>
<organism evidence="4">
    <name type="scientific">Corethrella appendiculata</name>
    <dbReference type="NCBI Taxonomy" id="1370023"/>
    <lineage>
        <taxon>Eukaryota</taxon>
        <taxon>Metazoa</taxon>
        <taxon>Ecdysozoa</taxon>
        <taxon>Arthropoda</taxon>
        <taxon>Hexapoda</taxon>
        <taxon>Insecta</taxon>
        <taxon>Pterygota</taxon>
        <taxon>Neoptera</taxon>
        <taxon>Endopterygota</taxon>
        <taxon>Diptera</taxon>
        <taxon>Nematocera</taxon>
        <taxon>Culicoidea</taxon>
        <taxon>Chaoboridae</taxon>
        <taxon>Corethrella</taxon>
    </lineage>
</organism>
<dbReference type="InterPro" id="IPR006578">
    <property type="entry name" value="MADF-dom"/>
</dbReference>
<feature type="region of interest" description="Disordered" evidence="2">
    <location>
        <begin position="266"/>
        <end position="291"/>
    </location>
</feature>
<reference evidence="4" key="1">
    <citation type="journal article" date="2014" name="Insect Biochem. Mol. Biol.">
        <title>An insight into the sialome of the frog biting fly, Corethrella appendiculata.</title>
        <authorList>
            <person name="Ribeiro J.M.C."/>
            <person name="Chagas A.C."/>
            <person name="Pham V.M."/>
            <person name="Lounibos L.P."/>
            <person name="Calvo E."/>
        </authorList>
    </citation>
    <scope>NUCLEOTIDE SEQUENCE</scope>
    <source>
        <tissue evidence="4">Salivary glands</tissue>
    </source>
</reference>
<feature type="compositionally biased region" description="Basic residues" evidence="2">
    <location>
        <begin position="266"/>
        <end position="276"/>
    </location>
</feature>
<dbReference type="SMART" id="SM00595">
    <property type="entry name" value="MADF"/>
    <property type="match status" value="1"/>
</dbReference>
<dbReference type="Pfam" id="PF10545">
    <property type="entry name" value="MADF_DNA_bdg"/>
    <property type="match status" value="1"/>
</dbReference>
<feature type="coiled-coil region" evidence="1">
    <location>
        <begin position="99"/>
        <end position="133"/>
    </location>
</feature>
<feature type="domain" description="MADF" evidence="3">
    <location>
        <begin position="13"/>
        <end position="104"/>
    </location>
</feature>
<name>U5ECZ5_9DIPT</name>
<dbReference type="PANTHER" id="PTHR21505:SF8">
    <property type="entry name" value="DPT-YFP REPRESSOR BY OVEREXPRESSION, ISOFORM D-RELATED"/>
    <property type="match status" value="1"/>
</dbReference>
<evidence type="ECO:0000259" key="3">
    <source>
        <dbReference type="PROSITE" id="PS51029"/>
    </source>
</evidence>
<evidence type="ECO:0000256" key="2">
    <source>
        <dbReference type="SAM" id="MobiDB-lite"/>
    </source>
</evidence>
<protein>
    <submittedName>
        <fullName evidence="4">Putative alcohol dehydrogenase transcription factor myb/sant-like protein</fullName>
    </submittedName>
</protein>
<accession>U5ECZ5</accession>
<dbReference type="PANTHER" id="PTHR21505">
    <property type="entry name" value="MADF DOMAIN-CONTAINING PROTEIN-RELATED"/>
    <property type="match status" value="1"/>
</dbReference>
<evidence type="ECO:0000256" key="1">
    <source>
        <dbReference type="SAM" id="Coils"/>
    </source>
</evidence>
<dbReference type="AlphaFoldDB" id="U5ECZ5"/>
<feature type="compositionally biased region" description="Acidic residues" evidence="2">
    <location>
        <begin position="282"/>
        <end position="291"/>
    </location>
</feature>
<sequence length="291" mass="33586">STELDKIPFSISKFLIEYQNLPCLYNRNHQLYKDRHARKQAEAILMEKFQFSNVIDLRKKIRSIRGTYNNEVRKTKMYEAMSKNYTPKLSWFNLANEFLKGLDLDVSEFNLKIEQINENSGSLEDEFQTEEEEMLIENELIIAQPYQENVDHSYLHANNTNNLSTNNSSIVQVQQQSAKVPQTLQINTVKVLPVANPQFTAIPKNTPISATSMHQLSTTPVYTVNNFLPEFTAFGNSIALQLQNMPIRAALKLQSDIQRLITKTRLKHMKKSSHQQKKSESESDTDDDEII</sequence>
<feature type="non-terminal residue" evidence="4">
    <location>
        <position position="1"/>
    </location>
</feature>
<proteinExistence type="evidence at transcript level"/>
<evidence type="ECO:0000313" key="4">
    <source>
        <dbReference type="EMBL" id="JAB54944.1"/>
    </source>
</evidence>
<dbReference type="EMBL" id="GANO01004927">
    <property type="protein sequence ID" value="JAB54944.1"/>
    <property type="molecule type" value="mRNA"/>
</dbReference>
<keyword evidence="1" id="KW-0175">Coiled coil</keyword>